<reference evidence="2 3" key="1">
    <citation type="submission" date="2021-02" db="EMBL/GenBank/DDBJ databases">
        <title>Characterization of Marinitoga sp. nov. str. BP5-C20A.</title>
        <authorList>
            <person name="Erauso G."/>
            <person name="Postec A."/>
        </authorList>
    </citation>
    <scope>NUCLEOTIDE SEQUENCE [LARGE SCALE GENOMIC DNA]</scope>
    <source>
        <strain evidence="2 3">BP5-C20A</strain>
    </source>
</reference>
<dbReference type="PROSITE" id="PS51831">
    <property type="entry name" value="HD"/>
    <property type="match status" value="1"/>
</dbReference>
<evidence type="ECO:0000313" key="3">
    <source>
        <dbReference type="Proteomes" id="UP001232493"/>
    </source>
</evidence>
<dbReference type="InterPro" id="IPR006674">
    <property type="entry name" value="HD_domain"/>
</dbReference>
<gene>
    <name evidence="2" type="ORF">JRV97_10795</name>
</gene>
<dbReference type="PANTHER" id="PTHR33594">
    <property type="entry name" value="SUPERFAMILY HYDROLASE, PUTATIVE (AFU_ORTHOLOGUE AFUA_1G03035)-RELATED"/>
    <property type="match status" value="1"/>
</dbReference>
<dbReference type="NCBIfam" id="TIGR00277">
    <property type="entry name" value="HDIG"/>
    <property type="match status" value="1"/>
</dbReference>
<dbReference type="EMBL" id="CP069362">
    <property type="protein sequence ID" value="WGS64826.1"/>
    <property type="molecule type" value="Genomic_DNA"/>
</dbReference>
<sequence length="188" mass="21770">MVDIEEKIFEFLNNIELDITHDLGHIKRVTYNARKIAEKEGGNIEIITYSALLHDISKKDEVDGIIKDHALEGAHRAEEFLNKYNYKNSSDVAFCIASHKLKRTDILEANILIDADKLDLLGYTGLARILMNKKRTSLEEHLEYIKNKIFKIPESMNTETGKKIALEKIKIIEEYYNGIKDEIKNTYR</sequence>
<keyword evidence="3" id="KW-1185">Reference proteome</keyword>
<dbReference type="InterPro" id="IPR006675">
    <property type="entry name" value="HDIG_dom"/>
</dbReference>
<name>A0ABY8PQF5_9BACT</name>
<protein>
    <submittedName>
        <fullName evidence="2">HD domain-containing protein</fullName>
    </submittedName>
</protein>
<dbReference type="Pfam" id="PF01966">
    <property type="entry name" value="HD"/>
    <property type="match status" value="1"/>
</dbReference>
<dbReference type="Gene3D" id="1.10.3210.50">
    <property type="match status" value="1"/>
</dbReference>
<evidence type="ECO:0000259" key="1">
    <source>
        <dbReference type="PROSITE" id="PS51831"/>
    </source>
</evidence>
<evidence type="ECO:0000313" key="2">
    <source>
        <dbReference type="EMBL" id="WGS64826.1"/>
    </source>
</evidence>
<dbReference type="Proteomes" id="UP001232493">
    <property type="component" value="Chromosome"/>
</dbReference>
<dbReference type="CDD" id="cd00077">
    <property type="entry name" value="HDc"/>
    <property type="match status" value="1"/>
</dbReference>
<dbReference type="SUPFAM" id="SSF109604">
    <property type="entry name" value="HD-domain/PDEase-like"/>
    <property type="match status" value="1"/>
</dbReference>
<dbReference type="InterPro" id="IPR003607">
    <property type="entry name" value="HD/PDEase_dom"/>
</dbReference>
<dbReference type="RefSeq" id="WP_280998777.1">
    <property type="nucleotide sequence ID" value="NZ_CP069362.1"/>
</dbReference>
<organism evidence="2 3">
    <name type="scientific">Marinitoga aeolica</name>
    <dbReference type="NCBI Taxonomy" id="2809031"/>
    <lineage>
        <taxon>Bacteria</taxon>
        <taxon>Thermotogati</taxon>
        <taxon>Thermotogota</taxon>
        <taxon>Thermotogae</taxon>
        <taxon>Petrotogales</taxon>
        <taxon>Petrotogaceae</taxon>
        <taxon>Marinitoga</taxon>
    </lineage>
</organism>
<feature type="domain" description="HD" evidence="1">
    <location>
        <begin position="22"/>
        <end position="121"/>
    </location>
</feature>
<dbReference type="PANTHER" id="PTHR33594:SF1">
    <property type="entry name" value="HD_PDEASE DOMAIN-CONTAINING PROTEIN"/>
    <property type="match status" value="1"/>
</dbReference>
<accession>A0ABY8PQF5</accession>
<proteinExistence type="predicted"/>